<gene>
    <name evidence="1" type="ORF">BMW23_0491</name>
</gene>
<organism evidence="1">
    <name type="scientific">Bodo saltans virus</name>
    <dbReference type="NCBI Taxonomy" id="2024608"/>
    <lineage>
        <taxon>Viruses</taxon>
        <taxon>Varidnaviria</taxon>
        <taxon>Bamfordvirae</taxon>
        <taxon>Nucleocytoviricota</taxon>
        <taxon>Megaviricetes</taxon>
        <taxon>Imitervirales</taxon>
        <taxon>Mimiviridae</taxon>
        <taxon>Klosneuvirinae</taxon>
        <taxon>Theiavirus</taxon>
        <taxon>Theiavirus salishense</taxon>
    </lineage>
</organism>
<protein>
    <submittedName>
        <fullName evidence="1">Uncharacterized protein</fullName>
    </submittedName>
</protein>
<accession>A0A2H4UUD0</accession>
<keyword evidence="2" id="KW-1185">Reference proteome</keyword>
<evidence type="ECO:0000313" key="1">
    <source>
        <dbReference type="EMBL" id="ATZ80541.1"/>
    </source>
</evidence>
<evidence type="ECO:0000313" key="2">
    <source>
        <dbReference type="Proteomes" id="UP000240325"/>
    </source>
</evidence>
<sequence>MQIGSSTRAIYDNCAYPDRLQESTDPLSYQLNTNRIHNCGRCLNASGAGPRVSYMGFGNSTLVNGKYAVANDNVDVESILSNRNVKLSRCKVGHLNPVNLTQKKGVNYESCGNQLNPEFSRLAAPPSNYRNVATNRFYNLINDPQANIFYDFAHNTRLEAKDNWVPDLPVPIADKVSPVEFVGSGKPKTCGISCQ</sequence>
<dbReference type="EMBL" id="MF782455">
    <property type="protein sequence ID" value="ATZ80541.1"/>
    <property type="molecule type" value="Genomic_DNA"/>
</dbReference>
<proteinExistence type="predicted"/>
<reference evidence="1" key="1">
    <citation type="journal article" date="2017" name="Elife">
        <title>The kinetoplastid-infecting Bodo saltans virus (BsV), a window into the most abundant giant viruses in the sea.</title>
        <authorList>
            <person name="Deeg C.M."/>
            <person name="Chow C.-E.T."/>
            <person name="Suttle C.A."/>
        </authorList>
    </citation>
    <scope>NUCLEOTIDE SEQUENCE</scope>
    <source>
        <strain evidence="1">NG1</strain>
    </source>
</reference>
<name>A0A2H4UUD0_9VIRU</name>
<dbReference type="Proteomes" id="UP000240325">
    <property type="component" value="Segment"/>
</dbReference>